<sequence>AEQTARLFFDNVVRLHGIPKSVISDRGPQFGGKFWASLGDLVNVRVNLSTAYHPQTDGQTERMNRTFGDMLRTYAGSNPRAWDTFLSAAEFAMNNAVNRSTGQSPFFLNYGFHPAIPLARELDVLLVLVVVLTTGPLVALADDGEISPASSCEEQAPLLHNIRRSSGVDIATQTFFTFEKGTFLGPS</sequence>
<evidence type="ECO:0000259" key="1">
    <source>
        <dbReference type="PROSITE" id="PS50994"/>
    </source>
</evidence>
<comment type="caution">
    <text evidence="2">The sequence shown here is derived from an EMBL/GenBank/DDBJ whole genome shotgun (WGS) entry which is preliminary data.</text>
</comment>
<reference evidence="2" key="1">
    <citation type="journal article" date="2021" name="Proc. Natl. Acad. Sci. U.S.A.">
        <title>Three genomes in the algal genus Volvox reveal the fate of a haploid sex-determining region after a transition to homothallism.</title>
        <authorList>
            <person name="Yamamoto K."/>
            <person name="Hamaji T."/>
            <person name="Kawai-Toyooka H."/>
            <person name="Matsuzaki R."/>
            <person name="Takahashi F."/>
            <person name="Nishimura Y."/>
            <person name="Kawachi M."/>
            <person name="Noguchi H."/>
            <person name="Minakuchi Y."/>
            <person name="Umen J.G."/>
            <person name="Toyoda A."/>
            <person name="Nozaki H."/>
        </authorList>
    </citation>
    <scope>NUCLEOTIDE SEQUENCE</scope>
    <source>
        <strain evidence="2">NIES-3785</strain>
    </source>
</reference>
<dbReference type="InterPro" id="IPR036397">
    <property type="entry name" value="RNaseH_sf"/>
</dbReference>
<dbReference type="InterPro" id="IPR012337">
    <property type="entry name" value="RNaseH-like_sf"/>
</dbReference>
<accession>A0A8J4GQE5</accession>
<dbReference type="EMBL" id="BNCQ01000045">
    <property type="protein sequence ID" value="GIM12912.1"/>
    <property type="molecule type" value="Genomic_DNA"/>
</dbReference>
<dbReference type="PANTHER" id="PTHR37984">
    <property type="entry name" value="PROTEIN CBG26694"/>
    <property type="match status" value="1"/>
</dbReference>
<dbReference type="Proteomes" id="UP000722791">
    <property type="component" value="Unassembled WGS sequence"/>
</dbReference>
<dbReference type="PROSITE" id="PS50994">
    <property type="entry name" value="INTEGRASE"/>
    <property type="match status" value="1"/>
</dbReference>
<dbReference type="Gene3D" id="3.30.420.10">
    <property type="entry name" value="Ribonuclease H-like superfamily/Ribonuclease H"/>
    <property type="match status" value="1"/>
</dbReference>
<gene>
    <name evidence="2" type="ORF">Vretimale_16115</name>
</gene>
<dbReference type="PANTHER" id="PTHR37984:SF5">
    <property type="entry name" value="PROTEIN NYNRIN-LIKE"/>
    <property type="match status" value="1"/>
</dbReference>
<dbReference type="SUPFAM" id="SSF53098">
    <property type="entry name" value="Ribonuclease H-like"/>
    <property type="match status" value="1"/>
</dbReference>
<evidence type="ECO:0000313" key="3">
    <source>
        <dbReference type="Proteomes" id="UP000722791"/>
    </source>
</evidence>
<dbReference type="GO" id="GO:0015074">
    <property type="term" value="P:DNA integration"/>
    <property type="evidence" value="ECO:0007669"/>
    <property type="project" value="InterPro"/>
</dbReference>
<feature type="domain" description="Integrase catalytic" evidence="1">
    <location>
        <begin position="1"/>
        <end position="113"/>
    </location>
</feature>
<dbReference type="GO" id="GO:0003676">
    <property type="term" value="F:nucleic acid binding"/>
    <property type="evidence" value="ECO:0007669"/>
    <property type="project" value="InterPro"/>
</dbReference>
<evidence type="ECO:0000313" key="2">
    <source>
        <dbReference type="EMBL" id="GIM12912.1"/>
    </source>
</evidence>
<dbReference type="AlphaFoldDB" id="A0A8J4GQE5"/>
<proteinExistence type="predicted"/>
<dbReference type="InterPro" id="IPR001584">
    <property type="entry name" value="Integrase_cat-core"/>
</dbReference>
<feature type="non-terminal residue" evidence="2">
    <location>
        <position position="1"/>
    </location>
</feature>
<name>A0A8J4GQE5_9CHLO</name>
<protein>
    <recommendedName>
        <fullName evidence="1">Integrase catalytic domain-containing protein</fullName>
    </recommendedName>
</protein>
<dbReference type="InterPro" id="IPR050951">
    <property type="entry name" value="Retrovirus_Pol_polyprotein"/>
</dbReference>
<organism evidence="2 3">
    <name type="scientific">Volvox reticuliferus</name>
    <dbReference type="NCBI Taxonomy" id="1737510"/>
    <lineage>
        <taxon>Eukaryota</taxon>
        <taxon>Viridiplantae</taxon>
        <taxon>Chlorophyta</taxon>
        <taxon>core chlorophytes</taxon>
        <taxon>Chlorophyceae</taxon>
        <taxon>CS clade</taxon>
        <taxon>Chlamydomonadales</taxon>
        <taxon>Volvocaceae</taxon>
        <taxon>Volvox</taxon>
    </lineage>
</organism>